<evidence type="ECO:0000256" key="1">
    <source>
        <dbReference type="ARBA" id="ARBA00001933"/>
    </source>
</evidence>
<dbReference type="AlphaFoldDB" id="A0A0V0Q953"/>
<accession>A0A0V0Q953</accession>
<dbReference type="PANTHER" id="PTHR11751">
    <property type="entry name" value="ALANINE AMINOTRANSFERASE"/>
    <property type="match status" value="1"/>
</dbReference>
<comment type="cofactor">
    <cofactor evidence="1">
        <name>pyridoxal 5'-phosphate</name>
        <dbReference type="ChEBI" id="CHEBI:597326"/>
    </cofactor>
</comment>
<dbReference type="SUPFAM" id="SSF53383">
    <property type="entry name" value="PLP-dependent transferases"/>
    <property type="match status" value="1"/>
</dbReference>
<dbReference type="OMA" id="FGFECPP"/>
<evidence type="ECO:0000313" key="9">
    <source>
        <dbReference type="Proteomes" id="UP000054937"/>
    </source>
</evidence>
<keyword evidence="5" id="KW-0663">Pyridoxal phosphate</keyword>
<organism evidence="8 9">
    <name type="scientific">Pseudocohnilembus persalinus</name>
    <name type="common">Ciliate</name>
    <dbReference type="NCBI Taxonomy" id="266149"/>
    <lineage>
        <taxon>Eukaryota</taxon>
        <taxon>Sar</taxon>
        <taxon>Alveolata</taxon>
        <taxon>Ciliophora</taxon>
        <taxon>Intramacronucleata</taxon>
        <taxon>Oligohymenophorea</taxon>
        <taxon>Scuticociliatia</taxon>
        <taxon>Philasterida</taxon>
        <taxon>Pseudocohnilembidae</taxon>
        <taxon>Pseudocohnilembus</taxon>
    </lineage>
</organism>
<feature type="domain" description="Aminotransferase class I/classII large" evidence="7">
    <location>
        <begin position="103"/>
        <end position="460"/>
    </location>
</feature>
<comment type="subunit">
    <text evidence="2">Homodimer.</text>
</comment>
<comment type="similarity">
    <text evidence="6">Belongs to the class-I pyridoxal-phosphate-dependent aminotransferase family. Alanine aminotransferase subfamily.</text>
</comment>
<dbReference type="GO" id="GO:0042853">
    <property type="term" value="P:L-alanine catabolic process"/>
    <property type="evidence" value="ECO:0007669"/>
    <property type="project" value="UniProtKB-UniPathway"/>
</dbReference>
<evidence type="ECO:0000256" key="3">
    <source>
        <dbReference type="ARBA" id="ARBA00022576"/>
    </source>
</evidence>
<dbReference type="Proteomes" id="UP000054937">
    <property type="component" value="Unassembled WGS sequence"/>
</dbReference>
<dbReference type="EMBL" id="LDAU01000240">
    <property type="protein sequence ID" value="KRW98564.1"/>
    <property type="molecule type" value="Genomic_DNA"/>
</dbReference>
<dbReference type="InterPro" id="IPR004839">
    <property type="entry name" value="Aminotransferase_I/II_large"/>
</dbReference>
<dbReference type="InterPro" id="IPR015421">
    <property type="entry name" value="PyrdxlP-dep_Trfase_major"/>
</dbReference>
<dbReference type="Gene3D" id="1.10.287.1970">
    <property type="match status" value="1"/>
</dbReference>
<dbReference type="Gene3D" id="3.40.640.10">
    <property type="entry name" value="Type I PLP-dependent aspartate aminotransferase-like (Major domain)"/>
    <property type="match status" value="1"/>
</dbReference>
<dbReference type="InterPro" id="IPR045088">
    <property type="entry name" value="ALAT1/2-like"/>
</dbReference>
<dbReference type="PANTHER" id="PTHR11751:SF29">
    <property type="entry name" value="ALANINE TRANSAMINASE"/>
    <property type="match status" value="1"/>
</dbReference>
<dbReference type="GO" id="GO:0030170">
    <property type="term" value="F:pyridoxal phosphate binding"/>
    <property type="evidence" value="ECO:0007669"/>
    <property type="project" value="InterPro"/>
</dbReference>
<dbReference type="InterPro" id="IPR015424">
    <property type="entry name" value="PyrdxlP-dep_Trfase"/>
</dbReference>
<keyword evidence="9" id="KW-1185">Reference proteome</keyword>
<dbReference type="FunFam" id="3.90.1150.10:FF:000151">
    <property type="entry name" value="Alanine aminotransferase 2"/>
    <property type="match status" value="1"/>
</dbReference>
<dbReference type="InterPro" id="IPR015422">
    <property type="entry name" value="PyrdxlP-dep_Trfase_small"/>
</dbReference>
<proteinExistence type="inferred from homology"/>
<dbReference type="GO" id="GO:0004021">
    <property type="term" value="F:L-alanine:2-oxoglutarate aminotransferase activity"/>
    <property type="evidence" value="ECO:0007669"/>
    <property type="project" value="TreeGrafter"/>
</dbReference>
<dbReference type="Gene3D" id="3.90.1150.10">
    <property type="entry name" value="Aspartate Aminotransferase, domain 1"/>
    <property type="match status" value="1"/>
</dbReference>
<sequence length="488" mass="54912">MSYNFGVKDLSMSLLNAEYAVRGKVPTRAGEIQKILDKGNNQDGKSYPFTELTEANIGNPQTFGQPPISFFRQVLSGILNPDLIEEGAFKNQDVVNRVKFYQKNIKGNVGAYTNSLGYEFVRQSIANFIAKRDNLPVEKDLTNYMTLDGASQGVHLIMNAFVAHSSDGVMVPIPQYPLYSAAIALKGGQQVPYYLDEENQWQCSMEELERAYTEAKSRKINPKILVVINPGNPCGNILTEETIKKFIKFAYDKKMIIIADEVYQTNIYNKQKKFHSFKKIQASLEAPYNKGELFSVHSTSKGILGECGIRGGYMEMINVDPEVKAQLVKLKSINLCSNTTGQLMTELMCNPPSEDNGASQESIKKYNQEVEDLFNGLLSRINTVNKYLNSLKNIKSQDSEGAMYVFPQVILSKKAIEAAKKEGQSPDLFYCLNVLENTGLVIVPGSGFGQVDGTYHFRITNLIRPESKLEDTLKRFKEYNEKFHQQYE</sequence>
<keyword evidence="4 8" id="KW-0808">Transferase</keyword>
<dbReference type="UniPathway" id="UPA00528">
    <property type="reaction ID" value="UER00586"/>
</dbReference>
<dbReference type="OrthoDB" id="1732682at2759"/>
<evidence type="ECO:0000313" key="8">
    <source>
        <dbReference type="EMBL" id="KRW98564.1"/>
    </source>
</evidence>
<evidence type="ECO:0000259" key="7">
    <source>
        <dbReference type="Pfam" id="PF00155"/>
    </source>
</evidence>
<dbReference type="InParanoid" id="A0A0V0Q953"/>
<reference evidence="8 9" key="1">
    <citation type="journal article" date="2015" name="Sci. Rep.">
        <title>Genome of the facultative scuticociliatosis pathogen Pseudocohnilembus persalinus provides insight into its virulence through horizontal gene transfer.</title>
        <authorList>
            <person name="Xiong J."/>
            <person name="Wang G."/>
            <person name="Cheng J."/>
            <person name="Tian M."/>
            <person name="Pan X."/>
            <person name="Warren A."/>
            <person name="Jiang C."/>
            <person name="Yuan D."/>
            <person name="Miao W."/>
        </authorList>
    </citation>
    <scope>NUCLEOTIDE SEQUENCE [LARGE SCALE GENOMIC DNA]</scope>
    <source>
        <strain evidence="8">36N120E</strain>
    </source>
</reference>
<dbReference type="Pfam" id="PF00155">
    <property type="entry name" value="Aminotran_1_2"/>
    <property type="match status" value="1"/>
</dbReference>
<evidence type="ECO:0000256" key="2">
    <source>
        <dbReference type="ARBA" id="ARBA00011738"/>
    </source>
</evidence>
<protein>
    <submittedName>
        <fullName evidence="8">Pyridoxal phosphate-dependent transferase</fullName>
    </submittedName>
</protein>
<keyword evidence="3" id="KW-0032">Aminotransferase</keyword>
<gene>
    <name evidence="8" type="ORF">PPERSA_00056</name>
</gene>
<evidence type="ECO:0000256" key="4">
    <source>
        <dbReference type="ARBA" id="ARBA00022679"/>
    </source>
</evidence>
<comment type="caution">
    <text evidence="8">The sequence shown here is derived from an EMBL/GenBank/DDBJ whole genome shotgun (WGS) entry which is preliminary data.</text>
</comment>
<dbReference type="FunFam" id="3.40.640.10:FF:000104">
    <property type="entry name" value="Alanine aminotransferase, putative"/>
    <property type="match status" value="1"/>
</dbReference>
<evidence type="ECO:0000256" key="5">
    <source>
        <dbReference type="ARBA" id="ARBA00022898"/>
    </source>
</evidence>
<name>A0A0V0Q953_PSEPJ</name>
<dbReference type="CDD" id="cd00609">
    <property type="entry name" value="AAT_like"/>
    <property type="match status" value="1"/>
</dbReference>
<evidence type="ECO:0000256" key="6">
    <source>
        <dbReference type="ARBA" id="ARBA00025785"/>
    </source>
</evidence>